<proteinExistence type="predicted"/>
<dbReference type="Pfam" id="PF10294">
    <property type="entry name" value="Methyltransf_16"/>
    <property type="match status" value="1"/>
</dbReference>
<dbReference type="RefSeq" id="XP_005763925.1">
    <property type="nucleotide sequence ID" value="XM_005763868.1"/>
</dbReference>
<reference evidence="2" key="2">
    <citation type="submission" date="2024-10" db="UniProtKB">
        <authorList>
            <consortium name="EnsemblProtists"/>
        </authorList>
    </citation>
    <scope>IDENTIFICATION</scope>
</reference>
<dbReference type="KEGG" id="ehx:EMIHUDRAFT_247885"/>
<dbReference type="InterPro" id="IPR019410">
    <property type="entry name" value="Methyltransf_16"/>
</dbReference>
<dbReference type="PaxDb" id="2903-EOD11496"/>
<reference evidence="3" key="1">
    <citation type="journal article" date="2013" name="Nature">
        <title>Pan genome of the phytoplankton Emiliania underpins its global distribution.</title>
        <authorList>
            <person name="Read B.A."/>
            <person name="Kegel J."/>
            <person name="Klute M.J."/>
            <person name="Kuo A."/>
            <person name="Lefebvre S.C."/>
            <person name="Maumus F."/>
            <person name="Mayer C."/>
            <person name="Miller J."/>
            <person name="Monier A."/>
            <person name="Salamov A."/>
            <person name="Young J."/>
            <person name="Aguilar M."/>
            <person name="Claverie J.M."/>
            <person name="Frickenhaus S."/>
            <person name="Gonzalez K."/>
            <person name="Herman E.K."/>
            <person name="Lin Y.C."/>
            <person name="Napier J."/>
            <person name="Ogata H."/>
            <person name="Sarno A.F."/>
            <person name="Shmutz J."/>
            <person name="Schroeder D."/>
            <person name="de Vargas C."/>
            <person name="Verret F."/>
            <person name="von Dassow P."/>
            <person name="Valentin K."/>
            <person name="Van de Peer Y."/>
            <person name="Wheeler G."/>
            <person name="Dacks J.B."/>
            <person name="Delwiche C.F."/>
            <person name="Dyhrman S.T."/>
            <person name="Glockner G."/>
            <person name="John U."/>
            <person name="Richards T."/>
            <person name="Worden A.Z."/>
            <person name="Zhang X."/>
            <person name="Grigoriev I.V."/>
            <person name="Allen A.E."/>
            <person name="Bidle K."/>
            <person name="Borodovsky M."/>
            <person name="Bowler C."/>
            <person name="Brownlee C."/>
            <person name="Cock J.M."/>
            <person name="Elias M."/>
            <person name="Gladyshev V.N."/>
            <person name="Groth M."/>
            <person name="Guda C."/>
            <person name="Hadaegh A."/>
            <person name="Iglesias-Rodriguez M.D."/>
            <person name="Jenkins J."/>
            <person name="Jones B.M."/>
            <person name="Lawson T."/>
            <person name="Leese F."/>
            <person name="Lindquist E."/>
            <person name="Lobanov A."/>
            <person name="Lomsadze A."/>
            <person name="Malik S.B."/>
            <person name="Marsh M.E."/>
            <person name="Mackinder L."/>
            <person name="Mock T."/>
            <person name="Mueller-Roeber B."/>
            <person name="Pagarete A."/>
            <person name="Parker M."/>
            <person name="Probert I."/>
            <person name="Quesneville H."/>
            <person name="Raines C."/>
            <person name="Rensing S.A."/>
            <person name="Riano-Pachon D.M."/>
            <person name="Richier S."/>
            <person name="Rokitta S."/>
            <person name="Shiraiwa Y."/>
            <person name="Soanes D.M."/>
            <person name="van der Giezen M."/>
            <person name="Wahlund T.M."/>
            <person name="Williams B."/>
            <person name="Wilson W."/>
            <person name="Wolfe G."/>
            <person name="Wurch L.L."/>
        </authorList>
    </citation>
    <scope>NUCLEOTIDE SEQUENCE</scope>
</reference>
<name>A0A0D3IJR1_EMIH1</name>
<organism evidence="2 3">
    <name type="scientific">Emiliania huxleyi (strain CCMP1516)</name>
    <dbReference type="NCBI Taxonomy" id="280463"/>
    <lineage>
        <taxon>Eukaryota</taxon>
        <taxon>Haptista</taxon>
        <taxon>Haptophyta</taxon>
        <taxon>Prymnesiophyceae</taxon>
        <taxon>Isochrysidales</taxon>
        <taxon>Noelaerhabdaceae</taxon>
        <taxon>Emiliania</taxon>
    </lineage>
</organism>
<accession>A0A0D3IJR1</accession>
<dbReference type="PANTHER" id="PTHR14614:SF132">
    <property type="entry name" value="PROTEIN-LYSINE METHYLTRANSFERASE C42C1.13"/>
    <property type="match status" value="1"/>
</dbReference>
<sequence length="348" mass="37248">MGAPSESANAVLERLVLLGKRSALIGSEPPGCNAPEGLSTALWPLAVPGHAELRLQRRATGTEGPHEDDGDLGSLRDGTGYDPGPRPACAMRVCAFLANAPSSNEPLRLLELGAGIGTCGLFFASRIDGRASVVLSDCDPEALRLARLNAASLDARDASRVAVRRYVWGHPLDSGFDVVLSSDSVYTRSQAAPFFKACKEAARHDDGRGLGAVVIMSHCVRRPTVFGDASKAAGAHGGRAQKRRRVFIESEDAALREFLRLCAADRSVAIVEVDDSHERASAEEIRLYVLAIAPTARRRAELLARWADPSRLAGRGGGGAGGVRRPRSSWRPRVQIGEVYTADTRQRR</sequence>
<dbReference type="InterPro" id="IPR029063">
    <property type="entry name" value="SAM-dependent_MTases_sf"/>
</dbReference>
<protein>
    <recommendedName>
        <fullName evidence="4">Methyltransferase domain-containing protein</fullName>
    </recommendedName>
</protein>
<dbReference type="HOGENOM" id="CLU_797942_0_0_1"/>
<evidence type="ECO:0008006" key="4">
    <source>
        <dbReference type="Google" id="ProtNLM"/>
    </source>
</evidence>
<dbReference type="SUPFAM" id="SSF53335">
    <property type="entry name" value="S-adenosyl-L-methionine-dependent methyltransferases"/>
    <property type="match status" value="1"/>
</dbReference>
<dbReference type="EnsemblProtists" id="EOD11496">
    <property type="protein sequence ID" value="EOD11496"/>
    <property type="gene ID" value="EMIHUDRAFT_247885"/>
</dbReference>
<dbReference type="Proteomes" id="UP000013827">
    <property type="component" value="Unassembled WGS sequence"/>
</dbReference>
<feature type="region of interest" description="Disordered" evidence="1">
    <location>
        <begin position="60"/>
        <end position="81"/>
    </location>
</feature>
<evidence type="ECO:0000313" key="2">
    <source>
        <dbReference type="EnsemblProtists" id="EOD11496"/>
    </source>
</evidence>
<dbReference type="GeneID" id="17257645"/>
<dbReference type="CDD" id="cd02440">
    <property type="entry name" value="AdoMet_MTases"/>
    <property type="match status" value="1"/>
</dbReference>
<dbReference type="Gene3D" id="3.40.50.150">
    <property type="entry name" value="Vaccinia Virus protein VP39"/>
    <property type="match status" value="1"/>
</dbReference>
<evidence type="ECO:0000313" key="3">
    <source>
        <dbReference type="Proteomes" id="UP000013827"/>
    </source>
</evidence>
<keyword evidence="3" id="KW-1185">Reference proteome</keyword>
<dbReference type="PANTHER" id="PTHR14614">
    <property type="entry name" value="HEPATOCELLULAR CARCINOMA-ASSOCIATED ANTIGEN"/>
    <property type="match status" value="1"/>
</dbReference>
<evidence type="ECO:0000256" key="1">
    <source>
        <dbReference type="SAM" id="MobiDB-lite"/>
    </source>
</evidence>
<dbReference type="AlphaFoldDB" id="A0A0D3IJR1"/>